<comment type="caution">
    <text evidence="2">The sequence shown here is derived from an EMBL/GenBank/DDBJ whole genome shotgun (WGS) entry which is preliminary data.</text>
</comment>
<sequence>MRRIPLLPTLVVLVAAAIMLRLGLWQLERLHQKEAMIAGYRAAQADRTLRPWPRGGAAPASYSRVALDCPAASATRAEAGRSGVGVAGWAHVASCPTPGGAPLRLVLGWSLRSEPVAWPGGPVRGTYVAREGGAVLFADPPLAGLQPSARPDPRDLPNNHLAYAVQWFAFAAVALVIYAIALRKRLRG</sequence>
<keyword evidence="3" id="KW-1185">Reference proteome</keyword>
<dbReference type="Proteomes" id="UP000551327">
    <property type="component" value="Unassembled WGS sequence"/>
</dbReference>
<comment type="caution">
    <text evidence="1">Lacks conserved residue(s) required for the propagation of feature annotation.</text>
</comment>
<dbReference type="Pfam" id="PF02104">
    <property type="entry name" value="SURF1"/>
    <property type="match status" value="1"/>
</dbReference>
<organism evidence="2 3">
    <name type="scientific">Novosphingobium piscinae</name>
    <dbReference type="NCBI Taxonomy" id="1507448"/>
    <lineage>
        <taxon>Bacteria</taxon>
        <taxon>Pseudomonadati</taxon>
        <taxon>Pseudomonadota</taxon>
        <taxon>Alphaproteobacteria</taxon>
        <taxon>Sphingomonadales</taxon>
        <taxon>Sphingomonadaceae</taxon>
        <taxon>Novosphingobium</taxon>
    </lineage>
</organism>
<gene>
    <name evidence="2" type="ORF">H7F53_04740</name>
</gene>
<keyword evidence="1" id="KW-0472">Membrane</keyword>
<evidence type="ECO:0000313" key="3">
    <source>
        <dbReference type="Proteomes" id="UP000551327"/>
    </source>
</evidence>
<comment type="similarity">
    <text evidence="1">Belongs to the SURF1 family.</text>
</comment>
<proteinExistence type="inferred from homology"/>
<dbReference type="InterPro" id="IPR002994">
    <property type="entry name" value="Surf1/Shy1"/>
</dbReference>
<reference evidence="2 3" key="1">
    <citation type="submission" date="2020-08" db="EMBL/GenBank/DDBJ databases">
        <title>The genome sequence of type strain Novosphingobium piscinae KCTC 42194.</title>
        <authorList>
            <person name="Liu Y."/>
        </authorList>
    </citation>
    <scope>NUCLEOTIDE SEQUENCE [LARGE SCALE GENOMIC DNA]</scope>
    <source>
        <strain evidence="2 3">KCTC 42194</strain>
    </source>
</reference>
<feature type="transmembrane region" description="Helical" evidence="1">
    <location>
        <begin position="161"/>
        <end position="182"/>
    </location>
</feature>
<dbReference type="GO" id="GO:0005886">
    <property type="term" value="C:plasma membrane"/>
    <property type="evidence" value="ECO:0007669"/>
    <property type="project" value="UniProtKB-SubCell"/>
</dbReference>
<evidence type="ECO:0000256" key="1">
    <source>
        <dbReference type="RuleBase" id="RU363076"/>
    </source>
</evidence>
<name>A0A7X1FWS7_9SPHN</name>
<keyword evidence="1" id="KW-1003">Cell membrane</keyword>
<comment type="subcellular location">
    <subcellularLocation>
        <location evidence="1">Cell membrane</location>
        <topology evidence="1">Multi-pass membrane protein</topology>
    </subcellularLocation>
</comment>
<protein>
    <recommendedName>
        <fullName evidence="1">SURF1-like protein</fullName>
    </recommendedName>
</protein>
<evidence type="ECO:0000313" key="2">
    <source>
        <dbReference type="EMBL" id="MBC2668448.1"/>
    </source>
</evidence>
<dbReference type="AlphaFoldDB" id="A0A7X1FWS7"/>
<accession>A0A7X1FWS7</accession>
<keyword evidence="1" id="KW-1133">Transmembrane helix</keyword>
<dbReference type="EMBL" id="JACLAX010000003">
    <property type="protein sequence ID" value="MBC2668448.1"/>
    <property type="molecule type" value="Genomic_DNA"/>
</dbReference>
<keyword evidence="1" id="KW-0812">Transmembrane</keyword>